<evidence type="ECO:0000256" key="6">
    <source>
        <dbReference type="RuleBase" id="RU004075"/>
    </source>
</evidence>
<dbReference type="InterPro" id="IPR020578">
    <property type="entry name" value="Aminotrans_V_PyrdxlP_BS"/>
</dbReference>
<evidence type="ECO:0000256" key="2">
    <source>
        <dbReference type="ARBA" id="ARBA00009236"/>
    </source>
</evidence>
<accession>A0A5R9GSQ4</accession>
<dbReference type="InterPro" id="IPR015422">
    <property type="entry name" value="PyrdxlP-dep_Trfase_small"/>
</dbReference>
<dbReference type="InterPro" id="IPR024169">
    <property type="entry name" value="SP_NH2Trfase/AEP_transaminase"/>
</dbReference>
<keyword evidence="10" id="KW-1185">Reference proteome</keyword>
<dbReference type="GO" id="GO:0008453">
    <property type="term" value="F:alanine-glyoxylate transaminase activity"/>
    <property type="evidence" value="ECO:0007669"/>
    <property type="project" value="TreeGrafter"/>
</dbReference>
<keyword evidence="9" id="KW-0032">Aminotransferase</keyword>
<dbReference type="EMBL" id="VBRY01000004">
    <property type="protein sequence ID" value="TLS67959.1"/>
    <property type="molecule type" value="Genomic_DNA"/>
</dbReference>
<dbReference type="PIRSF" id="PIRSF000524">
    <property type="entry name" value="SPT"/>
    <property type="match status" value="1"/>
</dbReference>
<dbReference type="GO" id="GO:0019265">
    <property type="term" value="P:glycine biosynthetic process, by transamination of glyoxylate"/>
    <property type="evidence" value="ECO:0007669"/>
    <property type="project" value="TreeGrafter"/>
</dbReference>
<evidence type="ECO:0000256" key="1">
    <source>
        <dbReference type="ARBA" id="ARBA00001933"/>
    </source>
</evidence>
<keyword evidence="3 5" id="KW-0663">Pyridoxal phosphate</keyword>
<name>A0A5R9GSQ4_9PROT</name>
<dbReference type="Proteomes" id="UP000306585">
    <property type="component" value="Unassembled WGS sequence"/>
</dbReference>
<gene>
    <name evidence="9" type="ORF">FEF65_05815</name>
</gene>
<evidence type="ECO:0000313" key="10">
    <source>
        <dbReference type="Proteomes" id="UP000306585"/>
    </source>
</evidence>
<dbReference type="AlphaFoldDB" id="A0A5R9GSQ4"/>
<protein>
    <submittedName>
        <fullName evidence="9">Alanine--glyoxylate aminotransferase family protein</fullName>
    </submittedName>
</protein>
<evidence type="ECO:0000259" key="8">
    <source>
        <dbReference type="Pfam" id="PF00266"/>
    </source>
</evidence>
<comment type="caution">
    <text evidence="9">The sequence shown here is derived from an EMBL/GenBank/DDBJ whole genome shotgun (WGS) entry which is preliminary data.</text>
</comment>
<reference evidence="9 10" key="1">
    <citation type="journal article" date="2019" name="Appl. Environ. Microbiol.">
        <title>Environmental Evidence and Genomic Insight of Iron-oxidizing Bacteria Preference Towards More Corrosion Resistant Stainless Steel at Higher Salinities.</title>
        <authorList>
            <person name="Garrison C.E."/>
            <person name="Price K.A."/>
            <person name="Field E.K."/>
        </authorList>
    </citation>
    <scope>NUCLEOTIDE SEQUENCE [LARGE SCALE GENOMIC DNA]</scope>
    <source>
        <strain evidence="9 10">P3</strain>
    </source>
</reference>
<evidence type="ECO:0000256" key="4">
    <source>
        <dbReference type="PIRSR" id="PIRSR000524-1"/>
    </source>
</evidence>
<evidence type="ECO:0000313" key="9">
    <source>
        <dbReference type="EMBL" id="TLS67959.1"/>
    </source>
</evidence>
<organism evidence="9 10">
    <name type="scientific">Mariprofundus erugo</name>
    <dbReference type="NCBI Taxonomy" id="2528639"/>
    <lineage>
        <taxon>Bacteria</taxon>
        <taxon>Pseudomonadati</taxon>
        <taxon>Pseudomonadota</taxon>
        <taxon>Candidatius Mariprofundia</taxon>
        <taxon>Mariprofundales</taxon>
        <taxon>Mariprofundaceae</taxon>
        <taxon>Mariprofundus</taxon>
    </lineage>
</organism>
<dbReference type="PANTHER" id="PTHR21152:SF40">
    <property type="entry name" value="ALANINE--GLYOXYLATE AMINOTRANSFERASE"/>
    <property type="match status" value="1"/>
</dbReference>
<feature type="domain" description="Aminotransferase class V" evidence="8">
    <location>
        <begin position="5"/>
        <end position="325"/>
    </location>
</feature>
<evidence type="ECO:0000256" key="3">
    <source>
        <dbReference type="ARBA" id="ARBA00022898"/>
    </source>
</evidence>
<evidence type="ECO:0000256" key="5">
    <source>
        <dbReference type="PIRSR" id="PIRSR000524-50"/>
    </source>
</evidence>
<feature type="modified residue" description="N6-(pyridoxal phosphate)lysine" evidence="5">
    <location>
        <position position="191"/>
    </location>
</feature>
<dbReference type="Pfam" id="PF00266">
    <property type="entry name" value="Aminotran_5"/>
    <property type="match status" value="1"/>
</dbReference>
<comment type="similarity">
    <text evidence="2 6">Belongs to the class-V pyridoxal-phosphate-dependent aminotransferase family.</text>
</comment>
<evidence type="ECO:0000256" key="7">
    <source>
        <dbReference type="RuleBase" id="RU004504"/>
    </source>
</evidence>
<keyword evidence="9" id="KW-0808">Transferase</keyword>
<dbReference type="PANTHER" id="PTHR21152">
    <property type="entry name" value="AMINOTRANSFERASE CLASS V"/>
    <property type="match status" value="1"/>
</dbReference>
<dbReference type="InterPro" id="IPR000192">
    <property type="entry name" value="Aminotrans_V_dom"/>
</dbReference>
<dbReference type="InterPro" id="IPR015421">
    <property type="entry name" value="PyrdxlP-dep_Trfase_major"/>
</dbReference>
<dbReference type="Gene3D" id="3.40.640.10">
    <property type="entry name" value="Type I PLP-dependent aspartate aminotransferase-like (Major domain)"/>
    <property type="match status" value="1"/>
</dbReference>
<dbReference type="InterPro" id="IPR015424">
    <property type="entry name" value="PyrdxlP-dep_Trfase"/>
</dbReference>
<dbReference type="PROSITE" id="PS00595">
    <property type="entry name" value="AA_TRANSFER_CLASS_5"/>
    <property type="match status" value="1"/>
</dbReference>
<feature type="binding site" evidence="4">
    <location>
        <position position="335"/>
    </location>
    <ligand>
        <name>substrate</name>
    </ligand>
</feature>
<dbReference type="Gene3D" id="3.90.1150.10">
    <property type="entry name" value="Aspartate Aminotransferase, domain 1"/>
    <property type="match status" value="1"/>
</dbReference>
<proteinExistence type="inferred from homology"/>
<comment type="cofactor">
    <cofactor evidence="1 5 7">
        <name>pyridoxal 5'-phosphate</name>
        <dbReference type="ChEBI" id="CHEBI:597326"/>
    </cofactor>
</comment>
<dbReference type="GO" id="GO:0004760">
    <property type="term" value="F:L-serine-pyruvate transaminase activity"/>
    <property type="evidence" value="ECO:0007669"/>
    <property type="project" value="TreeGrafter"/>
</dbReference>
<sequence>MIKQYLLSPGPTAVPERVMLRMAHPMIHHRTPQFSAVFAETRAMLVQVFQTAHDVLLLSSSGTGAMEASLANLCSPGDTIIYVNGGKFGERWGEIAGKYGVHAVEVKAEWGDAVTVVDIKAALAAHPQAKGVFVQASETSTTTDHPIREIAALTAGMDGCVTVVDAITALGVMDMPMDAWGLDVVISASQKAFMLPPGLAMIACSEKYRNIAASARCSRFYFDLETERRNQVKGKDTTAWTPATSLIVGLNEVLKMMLEEGLEQIYARHALMAEATRAGIAALGLAQVSRAPATSATAAYIPESIHGGDFVRFLRDKMGVTFAGGQGQLSGRIVRIAHLGYHDVFDVVTAISALEIALNRFRYPVDMGKGVAAAQAILVGRFPEA</sequence>
<dbReference type="SUPFAM" id="SSF53383">
    <property type="entry name" value="PLP-dependent transferases"/>
    <property type="match status" value="1"/>
</dbReference>
<dbReference type="RefSeq" id="WP_138238856.1">
    <property type="nucleotide sequence ID" value="NZ_VBRY01000004.1"/>
</dbReference>